<evidence type="ECO:0000313" key="2">
    <source>
        <dbReference type="EMBL" id="KAF7419062.1"/>
    </source>
</evidence>
<comment type="caution">
    <text evidence="2">The sequence shown here is derived from an EMBL/GenBank/DDBJ whole genome shotgun (WGS) entry which is preliminary data.</text>
</comment>
<protein>
    <submittedName>
        <fullName evidence="2">Uncharacterized protein</fullName>
    </submittedName>
</protein>
<feature type="compositionally biased region" description="Basic and acidic residues" evidence="1">
    <location>
        <begin position="55"/>
        <end position="65"/>
    </location>
</feature>
<keyword evidence="3" id="KW-1185">Reference proteome</keyword>
<accession>A0A834NW12</accession>
<dbReference type="EMBL" id="JACSDZ010000001">
    <property type="protein sequence ID" value="KAF7419062.1"/>
    <property type="molecule type" value="Genomic_DNA"/>
</dbReference>
<sequence>MNGKEEKGETVGFSPSGTSSVAESTGIQLEAGSVDVERVGLFRVGRGRGTMSETTRTRAPKERESGGCILWQAEQKEVEKGEEEEEEEKEEEEKKKMKKKKKKKKKRKRKKEKKEKKKEKKKEEEEEEEESGTLRVIVDDVDEPTLDSR</sequence>
<gene>
    <name evidence="2" type="ORF">HZH68_001715</name>
</gene>
<feature type="region of interest" description="Disordered" evidence="1">
    <location>
        <begin position="45"/>
        <end position="149"/>
    </location>
</feature>
<evidence type="ECO:0000256" key="1">
    <source>
        <dbReference type="SAM" id="MobiDB-lite"/>
    </source>
</evidence>
<evidence type="ECO:0000313" key="3">
    <source>
        <dbReference type="Proteomes" id="UP000617340"/>
    </source>
</evidence>
<reference evidence="2" key="1">
    <citation type="journal article" date="2020" name="G3 (Bethesda)">
        <title>High-Quality Assemblies for Three Invasive Social Wasps from the &lt;i&gt;Vespula&lt;/i&gt; Genus.</title>
        <authorList>
            <person name="Harrop T.W.R."/>
            <person name="Guhlin J."/>
            <person name="McLaughlin G.M."/>
            <person name="Permina E."/>
            <person name="Stockwell P."/>
            <person name="Gilligan J."/>
            <person name="Le Lec M.F."/>
            <person name="Gruber M.A.M."/>
            <person name="Quinn O."/>
            <person name="Lovegrove M."/>
            <person name="Duncan E.J."/>
            <person name="Remnant E.J."/>
            <person name="Van Eeckhoven J."/>
            <person name="Graham B."/>
            <person name="Knapp R.A."/>
            <person name="Langford K.W."/>
            <person name="Kronenberg Z."/>
            <person name="Press M.O."/>
            <person name="Eacker S.M."/>
            <person name="Wilson-Rankin E.E."/>
            <person name="Purcell J."/>
            <person name="Lester P.J."/>
            <person name="Dearden P.K."/>
        </authorList>
    </citation>
    <scope>NUCLEOTIDE SEQUENCE</scope>
    <source>
        <strain evidence="2">Linc-1</strain>
    </source>
</reference>
<dbReference type="Proteomes" id="UP000617340">
    <property type="component" value="Unassembled WGS sequence"/>
</dbReference>
<feature type="compositionally biased region" description="Polar residues" evidence="1">
    <location>
        <begin position="13"/>
        <end position="27"/>
    </location>
</feature>
<dbReference type="AlphaFoldDB" id="A0A834NW12"/>
<proteinExistence type="predicted"/>
<feature type="compositionally biased region" description="Acidic residues" evidence="1">
    <location>
        <begin position="139"/>
        <end position="149"/>
    </location>
</feature>
<name>A0A834NW12_VESGE</name>
<feature type="compositionally biased region" description="Acidic residues" evidence="1">
    <location>
        <begin position="80"/>
        <end position="91"/>
    </location>
</feature>
<feature type="compositionally biased region" description="Basic residues" evidence="1">
    <location>
        <begin position="96"/>
        <end position="120"/>
    </location>
</feature>
<organism evidence="2 3">
    <name type="scientific">Vespula germanica</name>
    <name type="common">German yellow jacket</name>
    <name type="synonym">Paravespula germanica</name>
    <dbReference type="NCBI Taxonomy" id="30212"/>
    <lineage>
        <taxon>Eukaryota</taxon>
        <taxon>Metazoa</taxon>
        <taxon>Ecdysozoa</taxon>
        <taxon>Arthropoda</taxon>
        <taxon>Hexapoda</taxon>
        <taxon>Insecta</taxon>
        <taxon>Pterygota</taxon>
        <taxon>Neoptera</taxon>
        <taxon>Endopterygota</taxon>
        <taxon>Hymenoptera</taxon>
        <taxon>Apocrita</taxon>
        <taxon>Aculeata</taxon>
        <taxon>Vespoidea</taxon>
        <taxon>Vespidae</taxon>
        <taxon>Vespinae</taxon>
        <taxon>Vespula</taxon>
    </lineage>
</organism>
<feature type="region of interest" description="Disordered" evidence="1">
    <location>
        <begin position="1"/>
        <end position="30"/>
    </location>
</feature>